<proteinExistence type="predicted"/>
<dbReference type="STRING" id="147828.A0A4S2M6T8"/>
<dbReference type="AlphaFoldDB" id="A0A4S2M6T8"/>
<keyword evidence="2" id="KW-1185">Reference proteome</keyword>
<dbReference type="OrthoDB" id="10009078at2759"/>
<gene>
    <name evidence="1" type="ORF">CRM22_002301</name>
</gene>
<reference evidence="1 2" key="1">
    <citation type="journal article" date="2019" name="BMC Genomics">
        <title>New insights from Opisthorchis felineus genome: update on genomics of the epidemiologically important liver flukes.</title>
        <authorList>
            <person name="Ershov N.I."/>
            <person name="Mordvinov V.A."/>
            <person name="Prokhortchouk E.B."/>
            <person name="Pakharukova M.Y."/>
            <person name="Gunbin K.V."/>
            <person name="Ustyantsev K."/>
            <person name="Genaev M.A."/>
            <person name="Blinov A.G."/>
            <person name="Mazur A."/>
            <person name="Boulygina E."/>
            <person name="Tsygankova S."/>
            <person name="Khrameeva E."/>
            <person name="Chekanov N."/>
            <person name="Fan G."/>
            <person name="Xiao A."/>
            <person name="Zhang H."/>
            <person name="Xu X."/>
            <person name="Yang H."/>
            <person name="Solovyev V."/>
            <person name="Lee S.M."/>
            <person name="Liu X."/>
            <person name="Afonnikov D.A."/>
            <person name="Skryabin K.G."/>
        </authorList>
    </citation>
    <scope>NUCLEOTIDE SEQUENCE [LARGE SCALE GENOMIC DNA]</scope>
    <source>
        <strain evidence="1">AK-0245</strain>
        <tissue evidence="1">Whole organism</tissue>
    </source>
</reference>
<evidence type="ECO:0000313" key="2">
    <source>
        <dbReference type="Proteomes" id="UP000308267"/>
    </source>
</evidence>
<protein>
    <submittedName>
        <fullName evidence="1">Uncharacterized protein</fullName>
    </submittedName>
</protein>
<dbReference type="Proteomes" id="UP000308267">
    <property type="component" value="Unassembled WGS sequence"/>
</dbReference>
<dbReference type="EMBL" id="SJOL01004056">
    <property type="protein sequence ID" value="TGZ72072.1"/>
    <property type="molecule type" value="Genomic_DNA"/>
</dbReference>
<accession>A0A4S2M6T8</accession>
<evidence type="ECO:0000313" key="1">
    <source>
        <dbReference type="EMBL" id="TGZ72072.1"/>
    </source>
</evidence>
<comment type="caution">
    <text evidence="1">The sequence shown here is derived from an EMBL/GenBank/DDBJ whole genome shotgun (WGS) entry which is preliminary data.</text>
</comment>
<organism evidence="1 2">
    <name type="scientific">Opisthorchis felineus</name>
    <dbReference type="NCBI Taxonomy" id="147828"/>
    <lineage>
        <taxon>Eukaryota</taxon>
        <taxon>Metazoa</taxon>
        <taxon>Spiralia</taxon>
        <taxon>Lophotrochozoa</taxon>
        <taxon>Platyhelminthes</taxon>
        <taxon>Trematoda</taxon>
        <taxon>Digenea</taxon>
        <taxon>Opisthorchiida</taxon>
        <taxon>Opisthorchiata</taxon>
        <taxon>Opisthorchiidae</taxon>
        <taxon>Opisthorchis</taxon>
    </lineage>
</organism>
<name>A0A4S2M6T8_OPIFE</name>
<sequence>QRDATPNVSVIPTELLKYAPTEAADLSALSLALCFAGANSSNPPTPFYTFIAQYTKKVSFFWDELDEGHQRLVTRMIPGNS</sequence>
<feature type="non-terminal residue" evidence="1">
    <location>
        <position position="1"/>
    </location>
</feature>